<gene>
    <name evidence="2" type="ORF">JTE90_027696</name>
</gene>
<accession>A0AAV6TDC4</accession>
<feature type="region of interest" description="Disordered" evidence="1">
    <location>
        <begin position="183"/>
        <end position="205"/>
    </location>
</feature>
<evidence type="ECO:0000313" key="3">
    <source>
        <dbReference type="Proteomes" id="UP000827092"/>
    </source>
</evidence>
<sequence length="205" mass="22489">MYRPSKQPPESVLGADSRATRMCSALGARSGSLTGRFRLTMTRGWSPWRTCCGIWVRTGTKITTISLGIFRANRGAPDTARDAVLLREQRTYLHGRADSRDTNSYKEKITLPPGPPSDVPIRLRTALGPEGPYLRERTDPCSTAVHIETHLPLSHSRLSLELVLLLHQDLHVSAAPGGLTPGTFNERHAGPPTHAAVNLQREAMP</sequence>
<dbReference type="EMBL" id="JAFNEN010007078">
    <property type="protein sequence ID" value="KAG8155702.1"/>
    <property type="molecule type" value="Genomic_DNA"/>
</dbReference>
<dbReference type="AlphaFoldDB" id="A0AAV6TDC4"/>
<comment type="caution">
    <text evidence="2">The sequence shown here is derived from an EMBL/GenBank/DDBJ whole genome shotgun (WGS) entry which is preliminary data.</text>
</comment>
<protein>
    <submittedName>
        <fullName evidence="2">Uncharacterized protein</fullName>
    </submittedName>
</protein>
<proteinExistence type="predicted"/>
<organism evidence="2 3">
    <name type="scientific">Oedothorax gibbosus</name>
    <dbReference type="NCBI Taxonomy" id="931172"/>
    <lineage>
        <taxon>Eukaryota</taxon>
        <taxon>Metazoa</taxon>
        <taxon>Ecdysozoa</taxon>
        <taxon>Arthropoda</taxon>
        <taxon>Chelicerata</taxon>
        <taxon>Arachnida</taxon>
        <taxon>Araneae</taxon>
        <taxon>Araneomorphae</taxon>
        <taxon>Entelegynae</taxon>
        <taxon>Araneoidea</taxon>
        <taxon>Linyphiidae</taxon>
        <taxon>Erigoninae</taxon>
        <taxon>Oedothorax</taxon>
    </lineage>
</organism>
<keyword evidence="3" id="KW-1185">Reference proteome</keyword>
<reference evidence="2 3" key="1">
    <citation type="journal article" date="2022" name="Nat. Ecol. Evol.">
        <title>A masculinizing supergene underlies an exaggerated male reproductive morph in a spider.</title>
        <authorList>
            <person name="Hendrickx F."/>
            <person name="De Corte Z."/>
            <person name="Sonet G."/>
            <person name="Van Belleghem S.M."/>
            <person name="Kostlbacher S."/>
            <person name="Vangestel C."/>
        </authorList>
    </citation>
    <scope>NUCLEOTIDE SEQUENCE [LARGE SCALE GENOMIC DNA]</scope>
    <source>
        <strain evidence="2">W744_W776</strain>
    </source>
</reference>
<evidence type="ECO:0000313" key="2">
    <source>
        <dbReference type="EMBL" id="KAG8155702.1"/>
    </source>
</evidence>
<evidence type="ECO:0000256" key="1">
    <source>
        <dbReference type="SAM" id="MobiDB-lite"/>
    </source>
</evidence>
<name>A0AAV6TDC4_9ARAC</name>
<dbReference type="Proteomes" id="UP000827092">
    <property type="component" value="Unassembled WGS sequence"/>
</dbReference>